<accession>E5XVE0</accession>
<keyword evidence="3" id="KW-1185">Reference proteome</keyword>
<comment type="caution">
    <text evidence="2">The sequence shown here is derived from an EMBL/GenBank/DDBJ whole genome shotgun (WGS) entry which is preliminary data.</text>
</comment>
<reference evidence="2 3" key="1">
    <citation type="journal article" date="2011" name="Stand. Genomic Sci.">
        <title>High quality draft genome sequence of Segniliparus rugosus CDC 945(T)= (ATCC BAA-974(T)).</title>
        <authorList>
            <person name="Earl A.M."/>
            <person name="Desjardins C.A."/>
            <person name="Fitzgerald M.G."/>
            <person name="Arachchi H.M."/>
            <person name="Zeng Q."/>
            <person name="Mehta T."/>
            <person name="Griggs A."/>
            <person name="Birren B.W."/>
            <person name="Toney N.C."/>
            <person name="Carr J."/>
            <person name="Posey J."/>
            <person name="Butler W.R."/>
        </authorList>
    </citation>
    <scope>NUCLEOTIDE SEQUENCE [LARGE SCALE GENOMIC DNA]</scope>
    <source>
        <strain evidence="3">ATCC BAA-974 / DSM 45345 / CCUG 50838 / CIP 108380 / JCM 13579 / CDC 945</strain>
    </source>
</reference>
<dbReference type="Proteomes" id="UP000004816">
    <property type="component" value="Unassembled WGS sequence"/>
</dbReference>
<feature type="transmembrane region" description="Helical" evidence="1">
    <location>
        <begin position="21"/>
        <end position="40"/>
    </location>
</feature>
<evidence type="ECO:0000313" key="3">
    <source>
        <dbReference type="Proteomes" id="UP000004816"/>
    </source>
</evidence>
<dbReference type="RefSeq" id="WP_021029830.1">
    <property type="nucleotide sequence ID" value="NZ_KI391953.1"/>
</dbReference>
<feature type="transmembrane region" description="Helical" evidence="1">
    <location>
        <begin position="52"/>
        <end position="74"/>
    </location>
</feature>
<organism evidence="2 3">
    <name type="scientific">Segniliparus rugosus (strain ATCC BAA-974 / DSM 45345 / CCUG 50838 / CIP 108380 / JCM 13579 / CDC 945)</name>
    <dbReference type="NCBI Taxonomy" id="679197"/>
    <lineage>
        <taxon>Bacteria</taxon>
        <taxon>Bacillati</taxon>
        <taxon>Actinomycetota</taxon>
        <taxon>Actinomycetes</taxon>
        <taxon>Mycobacteriales</taxon>
        <taxon>Segniliparaceae</taxon>
        <taxon>Segniliparus</taxon>
    </lineage>
</organism>
<keyword evidence="1" id="KW-0812">Transmembrane</keyword>
<dbReference type="STRING" id="679197.HMPREF9336_03462"/>
<dbReference type="HOGENOM" id="CLU_1601555_0_0_11"/>
<name>E5XVE0_SEGRC</name>
<proteinExistence type="predicted"/>
<dbReference type="AlphaFoldDB" id="E5XVE0"/>
<keyword evidence="1" id="KW-0472">Membrane</keyword>
<keyword evidence="1" id="KW-1133">Transmembrane helix</keyword>
<evidence type="ECO:0000256" key="1">
    <source>
        <dbReference type="SAM" id="Phobius"/>
    </source>
</evidence>
<protein>
    <submittedName>
        <fullName evidence="2">Uncharacterized protein</fullName>
    </submittedName>
</protein>
<evidence type="ECO:0000313" key="2">
    <source>
        <dbReference type="EMBL" id="EFV11680.2"/>
    </source>
</evidence>
<dbReference type="EMBL" id="ACZI02000001">
    <property type="protein sequence ID" value="EFV11680.2"/>
    <property type="molecule type" value="Genomic_DNA"/>
</dbReference>
<sequence length="166" mass="18592">MPDQTIAPFWRPSFGQRFGDFAYKAFYYTLAALFVAMVGARAADLPFAGTLTWVAILSFLGGAAIFIAIALTTIGRAERRRAKRVPFYQDFARRQGWDYRTDGAWLAEHFFSENMRADGVRPFRSAADPNATGFQTRDVFTGSWRGKPFAAFSYSPPSQRSGSDDD</sequence>
<gene>
    <name evidence="2" type="ORF">HMPREF9336_03462</name>
</gene>